<dbReference type="InterPro" id="IPR047657">
    <property type="entry name" value="PmbA"/>
</dbReference>
<dbReference type="Pfam" id="PF19289">
    <property type="entry name" value="PmbA_TldD_3rd"/>
    <property type="match status" value="1"/>
</dbReference>
<dbReference type="GO" id="GO:0006508">
    <property type="term" value="P:proteolysis"/>
    <property type="evidence" value="ECO:0007669"/>
    <property type="project" value="InterPro"/>
</dbReference>
<dbReference type="Gene3D" id="3.30.2290.10">
    <property type="entry name" value="PmbA/TldD superfamily"/>
    <property type="match status" value="1"/>
</dbReference>
<dbReference type="AlphaFoldDB" id="A0A0S8JWF4"/>
<comment type="similarity">
    <text evidence="1">Belongs to the peptidase U62 family.</text>
</comment>
<dbReference type="EMBL" id="LJVE01000062">
    <property type="protein sequence ID" value="KPL14183.1"/>
    <property type="molecule type" value="Genomic_DNA"/>
</dbReference>
<sequence length="420" mass="46877">MTWKKQSQNTIRLEDTKLKDIQSTMQSGASIRLLKNQKLGFAYTRSLNNAEELVQNALESLRGGVDVKFDLPLTRTVPTLNTYDDNITQTTNTAIVNECRRIFAFLEQKTKGQVNIYARTTISRMRILNTAGTNLSANASFFSMTIMILYPGSATGIDQSFAFKAFQRVDESDLSMLAELYNQGEKELETSGGRLKVLFMPEAMHALIWRLQSATSGESLYHKQSPLTNRLGERVFNEKLTIVDDPLEDTRPGARAFDDEGVACKRHVIVDKGVLKNYYYDLNYAAKLNVEPTGHGFKTSRWAGDTISMKPTPALQYITFERGKKPFRQLIHEMDKGIIVCGALGAHSGNIPNGDFSIGLSPGLYVENGEIVGRIKDAMIAGNIYEVMKRVIGIEDTIYPAYTGYYPAVLFEDINVATKG</sequence>
<dbReference type="Pfam" id="PF01523">
    <property type="entry name" value="PmbA_TldD_1st"/>
    <property type="match status" value="1"/>
</dbReference>
<dbReference type="Proteomes" id="UP000050975">
    <property type="component" value="Unassembled WGS sequence"/>
</dbReference>
<evidence type="ECO:0000313" key="5">
    <source>
        <dbReference type="Proteomes" id="UP000050975"/>
    </source>
</evidence>
<evidence type="ECO:0008006" key="6">
    <source>
        <dbReference type="Google" id="ProtNLM"/>
    </source>
</evidence>
<dbReference type="PANTHER" id="PTHR43421:SF1">
    <property type="entry name" value="METALLOPROTEASE PMBA"/>
    <property type="match status" value="1"/>
</dbReference>
<evidence type="ECO:0000313" key="4">
    <source>
        <dbReference type="EMBL" id="KPL14183.1"/>
    </source>
</evidence>
<dbReference type="SUPFAM" id="SSF111283">
    <property type="entry name" value="Putative modulator of DNA gyrase, PmbA/TldD"/>
    <property type="match status" value="1"/>
</dbReference>
<dbReference type="GO" id="GO:0005829">
    <property type="term" value="C:cytosol"/>
    <property type="evidence" value="ECO:0007669"/>
    <property type="project" value="TreeGrafter"/>
</dbReference>
<evidence type="ECO:0000259" key="3">
    <source>
        <dbReference type="Pfam" id="PF19289"/>
    </source>
</evidence>
<evidence type="ECO:0000259" key="2">
    <source>
        <dbReference type="Pfam" id="PF01523"/>
    </source>
</evidence>
<organism evidence="4 5">
    <name type="scientific">candidate division WOR_3 bacterium SM1_77</name>
    <dbReference type="NCBI Taxonomy" id="1703778"/>
    <lineage>
        <taxon>Bacteria</taxon>
        <taxon>Bacteria division WOR-3</taxon>
    </lineage>
</organism>
<feature type="domain" description="Metalloprotease TldD/E C-terminal" evidence="3">
    <location>
        <begin position="193"/>
        <end position="417"/>
    </location>
</feature>
<dbReference type="PANTHER" id="PTHR43421">
    <property type="entry name" value="METALLOPROTEASE PMBA"/>
    <property type="match status" value="1"/>
</dbReference>
<evidence type="ECO:0000256" key="1">
    <source>
        <dbReference type="ARBA" id="ARBA00005836"/>
    </source>
</evidence>
<name>A0A0S8JWF4_UNCW3</name>
<dbReference type="GO" id="GO:0008237">
    <property type="term" value="F:metallopeptidase activity"/>
    <property type="evidence" value="ECO:0007669"/>
    <property type="project" value="InterPro"/>
</dbReference>
<gene>
    <name evidence="4" type="ORF">AMJ74_03895</name>
</gene>
<dbReference type="InterPro" id="IPR035068">
    <property type="entry name" value="TldD/PmbA_N"/>
</dbReference>
<dbReference type="InterPro" id="IPR002510">
    <property type="entry name" value="Metalloprtase-TldD/E_N"/>
</dbReference>
<dbReference type="InterPro" id="IPR045569">
    <property type="entry name" value="Metalloprtase-TldD/E_C"/>
</dbReference>
<accession>A0A0S8JWF4</accession>
<proteinExistence type="inferred from homology"/>
<comment type="caution">
    <text evidence="4">The sequence shown here is derived from an EMBL/GenBank/DDBJ whole genome shotgun (WGS) entry which is preliminary data.</text>
</comment>
<reference evidence="4 5" key="1">
    <citation type="journal article" date="2015" name="Microbiome">
        <title>Genomic resolution of linkages in carbon, nitrogen, and sulfur cycling among widespread estuary sediment bacteria.</title>
        <authorList>
            <person name="Baker B.J."/>
            <person name="Lazar C.S."/>
            <person name="Teske A.P."/>
            <person name="Dick G.J."/>
        </authorList>
    </citation>
    <scope>NUCLEOTIDE SEQUENCE [LARGE SCALE GENOMIC DNA]</scope>
    <source>
        <strain evidence="4">SM1_77</strain>
    </source>
</reference>
<protein>
    <recommendedName>
        <fullName evidence="6">Zn-dependent protease</fullName>
    </recommendedName>
</protein>
<dbReference type="InterPro" id="IPR036059">
    <property type="entry name" value="TldD/PmbA_sf"/>
</dbReference>
<feature type="domain" description="Metalloprotease TldD/E N-terminal" evidence="2">
    <location>
        <begin position="7"/>
        <end position="59"/>
    </location>
</feature>